<keyword evidence="5" id="KW-0238">DNA-binding</keyword>
<dbReference type="InterPro" id="IPR011006">
    <property type="entry name" value="CheY-like_superfamily"/>
</dbReference>
<dbReference type="Gene3D" id="3.30.565.10">
    <property type="entry name" value="Histidine kinase-like ATPase, C-terminal domain"/>
    <property type="match status" value="1"/>
</dbReference>
<keyword evidence="4" id="KW-0805">Transcription regulation</keyword>
<name>A0ABN8FBH0_9BACT</name>
<evidence type="ECO:0000313" key="12">
    <source>
        <dbReference type="EMBL" id="CAH1001843.1"/>
    </source>
</evidence>
<gene>
    <name evidence="12" type="primary">rcsC_5</name>
    <name evidence="12" type="ORF">LEM8419_02751</name>
</gene>
<accession>A0ABN8FBH0</accession>
<dbReference type="InterPro" id="IPR018062">
    <property type="entry name" value="HTH_AraC-typ_CS"/>
</dbReference>
<dbReference type="GO" id="GO:0004673">
    <property type="term" value="F:protein histidine kinase activity"/>
    <property type="evidence" value="ECO:0007669"/>
    <property type="project" value="UniProtKB-EC"/>
</dbReference>
<dbReference type="Proteomes" id="UP000837803">
    <property type="component" value="Unassembled WGS sequence"/>
</dbReference>
<feature type="transmembrane region" description="Helical" evidence="8">
    <location>
        <begin position="221"/>
        <end position="239"/>
    </location>
</feature>
<dbReference type="PANTHER" id="PTHR43547:SF2">
    <property type="entry name" value="HYBRID SIGNAL TRANSDUCTION HISTIDINE KINASE C"/>
    <property type="match status" value="1"/>
</dbReference>
<evidence type="ECO:0000256" key="1">
    <source>
        <dbReference type="ARBA" id="ARBA00000085"/>
    </source>
</evidence>
<dbReference type="SUPFAM" id="SSF55874">
    <property type="entry name" value="ATPase domain of HSP90 chaperone/DNA topoisomerase II/histidine kinase"/>
    <property type="match status" value="1"/>
</dbReference>
<feature type="transmembrane region" description="Helical" evidence="8">
    <location>
        <begin position="349"/>
        <end position="367"/>
    </location>
</feature>
<protein>
    <recommendedName>
        <fullName evidence="2">histidine kinase</fullName>
        <ecNumber evidence="2">2.7.13.3</ecNumber>
    </recommendedName>
</protein>
<keyword evidence="8" id="KW-0812">Transmembrane</keyword>
<keyword evidence="8" id="KW-1133">Transmembrane helix</keyword>
<dbReference type="InterPro" id="IPR036097">
    <property type="entry name" value="HisK_dim/P_sf"/>
</dbReference>
<evidence type="ECO:0000259" key="10">
    <source>
        <dbReference type="PROSITE" id="PS50109"/>
    </source>
</evidence>
<dbReference type="Gene3D" id="3.40.50.2300">
    <property type="match status" value="1"/>
</dbReference>
<comment type="caution">
    <text evidence="12">The sequence shown here is derived from an EMBL/GenBank/DDBJ whole genome shotgun (WGS) entry which is preliminary data.</text>
</comment>
<evidence type="ECO:0000259" key="11">
    <source>
        <dbReference type="PROSITE" id="PS50110"/>
    </source>
</evidence>
<dbReference type="CDD" id="cd00082">
    <property type="entry name" value="HisKA"/>
    <property type="match status" value="1"/>
</dbReference>
<evidence type="ECO:0000256" key="4">
    <source>
        <dbReference type="ARBA" id="ARBA00023015"/>
    </source>
</evidence>
<dbReference type="Gene3D" id="1.10.287.130">
    <property type="match status" value="1"/>
</dbReference>
<dbReference type="Pfam" id="PF02518">
    <property type="entry name" value="HATPase_c"/>
    <property type="match status" value="1"/>
</dbReference>
<feature type="transmembrane region" description="Helical" evidence="8">
    <location>
        <begin position="246"/>
        <end position="266"/>
    </location>
</feature>
<keyword evidence="12" id="KW-0808">Transferase</keyword>
<keyword evidence="3 7" id="KW-0597">Phosphoprotein</keyword>
<feature type="domain" description="Histidine kinase" evidence="10">
    <location>
        <begin position="476"/>
        <end position="685"/>
    </location>
</feature>
<dbReference type="EMBL" id="CAKLPZ010000003">
    <property type="protein sequence ID" value="CAH1001843.1"/>
    <property type="molecule type" value="Genomic_DNA"/>
</dbReference>
<dbReference type="PROSITE" id="PS00041">
    <property type="entry name" value="HTH_ARAC_FAMILY_1"/>
    <property type="match status" value="1"/>
</dbReference>
<dbReference type="SUPFAM" id="SSF47384">
    <property type="entry name" value="Homodimeric domain of signal transducing histidine kinase"/>
    <property type="match status" value="1"/>
</dbReference>
<dbReference type="PROSITE" id="PS50109">
    <property type="entry name" value="HIS_KIN"/>
    <property type="match status" value="1"/>
</dbReference>
<dbReference type="InterPro" id="IPR003661">
    <property type="entry name" value="HisK_dim/P_dom"/>
</dbReference>
<dbReference type="Gene3D" id="1.10.10.60">
    <property type="entry name" value="Homeodomain-like"/>
    <property type="match status" value="1"/>
</dbReference>
<dbReference type="SUPFAM" id="SSF52172">
    <property type="entry name" value="CheY-like"/>
    <property type="match status" value="1"/>
</dbReference>
<keyword evidence="6" id="KW-0804">Transcription</keyword>
<dbReference type="InterPro" id="IPR005467">
    <property type="entry name" value="His_kinase_dom"/>
</dbReference>
<evidence type="ECO:0000256" key="6">
    <source>
        <dbReference type="ARBA" id="ARBA00023163"/>
    </source>
</evidence>
<dbReference type="CDD" id="cd16922">
    <property type="entry name" value="HATPase_EvgS-ArcB-TorS-like"/>
    <property type="match status" value="1"/>
</dbReference>
<evidence type="ECO:0000256" key="8">
    <source>
        <dbReference type="SAM" id="Phobius"/>
    </source>
</evidence>
<dbReference type="InterPro" id="IPR003594">
    <property type="entry name" value="HATPase_dom"/>
</dbReference>
<dbReference type="InterPro" id="IPR036890">
    <property type="entry name" value="HATPase_C_sf"/>
</dbReference>
<dbReference type="PRINTS" id="PR00344">
    <property type="entry name" value="BCTRLSENSOR"/>
</dbReference>
<evidence type="ECO:0000256" key="2">
    <source>
        <dbReference type="ARBA" id="ARBA00012438"/>
    </source>
</evidence>
<dbReference type="SMART" id="SM00388">
    <property type="entry name" value="HisKA"/>
    <property type="match status" value="1"/>
</dbReference>
<organism evidence="12 13">
    <name type="scientific">Neolewinella maritima</name>
    <dbReference type="NCBI Taxonomy" id="1383882"/>
    <lineage>
        <taxon>Bacteria</taxon>
        <taxon>Pseudomonadati</taxon>
        <taxon>Bacteroidota</taxon>
        <taxon>Saprospiria</taxon>
        <taxon>Saprospirales</taxon>
        <taxon>Lewinellaceae</taxon>
        <taxon>Neolewinella</taxon>
    </lineage>
</organism>
<dbReference type="PANTHER" id="PTHR43547">
    <property type="entry name" value="TWO-COMPONENT HISTIDINE KINASE"/>
    <property type="match status" value="1"/>
</dbReference>
<dbReference type="SMART" id="SM00342">
    <property type="entry name" value="HTH_ARAC"/>
    <property type="match status" value="1"/>
</dbReference>
<feature type="modified residue" description="4-aspartylphosphate" evidence="7">
    <location>
        <position position="776"/>
    </location>
</feature>
<comment type="catalytic activity">
    <reaction evidence="1">
        <text>ATP + protein L-histidine = ADP + protein N-phospho-L-histidine.</text>
        <dbReference type="EC" id="2.7.13.3"/>
    </reaction>
</comment>
<dbReference type="InterPro" id="IPR018060">
    <property type="entry name" value="HTH_AraC"/>
</dbReference>
<dbReference type="PROSITE" id="PS01124">
    <property type="entry name" value="HTH_ARAC_FAMILY_2"/>
    <property type="match status" value="1"/>
</dbReference>
<evidence type="ECO:0000256" key="7">
    <source>
        <dbReference type="PROSITE-ProRule" id="PRU00169"/>
    </source>
</evidence>
<proteinExistence type="predicted"/>
<dbReference type="EC" id="2.7.13.3" evidence="2"/>
<feature type="transmembrane region" description="Helical" evidence="8">
    <location>
        <begin position="278"/>
        <end position="303"/>
    </location>
</feature>
<feature type="domain" description="Response regulatory" evidence="11">
    <location>
        <begin position="728"/>
        <end position="843"/>
    </location>
</feature>
<keyword evidence="8" id="KW-0472">Membrane</keyword>
<dbReference type="InterPro" id="IPR011622">
    <property type="entry name" value="7TMR_DISM_rcpt_extracell_dom2"/>
</dbReference>
<dbReference type="Pfam" id="PF00512">
    <property type="entry name" value="HisKA"/>
    <property type="match status" value="1"/>
</dbReference>
<keyword evidence="13" id="KW-1185">Reference proteome</keyword>
<evidence type="ECO:0000313" key="13">
    <source>
        <dbReference type="Proteomes" id="UP000837803"/>
    </source>
</evidence>
<dbReference type="Pfam" id="PF00072">
    <property type="entry name" value="Response_reg"/>
    <property type="match status" value="1"/>
</dbReference>
<dbReference type="Pfam" id="PF07695">
    <property type="entry name" value="7TMR-DISM_7TM"/>
    <property type="match status" value="1"/>
</dbReference>
<dbReference type="SMART" id="SM00448">
    <property type="entry name" value="REC"/>
    <property type="match status" value="1"/>
</dbReference>
<dbReference type="Pfam" id="PF07696">
    <property type="entry name" value="7TMR-DISMED2"/>
    <property type="match status" value="1"/>
</dbReference>
<keyword evidence="12" id="KW-0418">Kinase</keyword>
<dbReference type="Gene3D" id="2.60.40.2380">
    <property type="match status" value="1"/>
</dbReference>
<dbReference type="InterPro" id="IPR004358">
    <property type="entry name" value="Sig_transdc_His_kin-like_C"/>
</dbReference>
<dbReference type="RefSeq" id="WP_238751700.1">
    <property type="nucleotide sequence ID" value="NZ_CAKLPZ010000003.1"/>
</dbReference>
<sequence length="976" mass="109862">MRIGQLAVLLLLFVAPLPGQGFGTHLLDSDVPTPLPAAPVYDAATTILREYPPLEARLRAIPAPRYYATVRGVRDSIGYVARRWTTLARGVAAGTVPSPDSTYWFRLQLAGGPFFAGPQLINVAPAPLDELYSFAYIDAFEADGAGGWMQRRAGRDVPVGERSIHSWINLLPVTGRPGDTSEVFVRLEGANTVFQPQAMRFWHVKPLPLLEVQGQRAFLDGIFYGLVGLQFIFFTLLFLVERESIYGWFAVLCLGIFLFTAFSIIIDEYYAPFPWWDRWHLFLASIGFSVAHTGFLCFTMTYFKIPFSTRPWNWVIPLLLTVSWLDNLCTGLFKTSINWFDPFFRSLEMLDNALGILVCLLSAWMVISSPARPGASKPLYLVALSPIIFMAAYYLGQDLIIGLGGQELVHDENLDSLGWFKASALTMLMLLSLGIGQRNNRLKQERFNAQEELIENLRQTDQLQELDQLKTRFYTNITHEFRTPLTVILGLAGRPEARGAAELIRRNGRKLLDLVNQLLDLSRLTAGSITPAYRDLDLVAYTQYLGESYQTLATDRGITLTIYSEEPELTFRTDPERYRQIVSNLLTNAIKFTPAGGKVILHLSLRDERLELRVSDTGTGIAERELDRIFDHFYQTNHSGSREGEGTGVGLALVREVVTLLGGEISVRSTLGKGSVFTVRLPRYTGPVASTADRPDHFAQFDDAREVTPALPIIAQRASSRGTRKLPQLLLIEDNPDVVSYLSILLQDRYRLLVATDGGEGTRLATEAIPDVIISDVMMPVKDGFTVVEELKSDERTSHIPILLLTARAAQEDRLQGLRYGVDAYLPKPFDERELLLQLANLVATRRKLQKRYRNFVPAPAPAADMTPDERFLHRLDELLESHYRESAYGVKDYAAGLTISHTQYYRKLKALTGHTPSRYLSRYRLRKGKLLLADPDLHVSEVAYRVGFKDPNYFTRMFSEFFGQSPNAYRMGLTD</sequence>
<dbReference type="SMART" id="SM00387">
    <property type="entry name" value="HATPase_c"/>
    <property type="match status" value="1"/>
</dbReference>
<evidence type="ECO:0000256" key="5">
    <source>
        <dbReference type="ARBA" id="ARBA00023125"/>
    </source>
</evidence>
<evidence type="ECO:0000259" key="9">
    <source>
        <dbReference type="PROSITE" id="PS01124"/>
    </source>
</evidence>
<dbReference type="InterPro" id="IPR011623">
    <property type="entry name" value="7TMR_DISM_rcpt_extracell_dom1"/>
</dbReference>
<dbReference type="PROSITE" id="PS50110">
    <property type="entry name" value="RESPONSE_REGULATORY"/>
    <property type="match status" value="1"/>
</dbReference>
<evidence type="ECO:0000256" key="3">
    <source>
        <dbReference type="ARBA" id="ARBA00022553"/>
    </source>
</evidence>
<dbReference type="SUPFAM" id="SSF46689">
    <property type="entry name" value="Homeodomain-like"/>
    <property type="match status" value="1"/>
</dbReference>
<feature type="domain" description="HTH araC/xylS-type" evidence="9">
    <location>
        <begin position="874"/>
        <end position="973"/>
    </location>
</feature>
<dbReference type="Pfam" id="PF12833">
    <property type="entry name" value="HTH_18"/>
    <property type="match status" value="1"/>
</dbReference>
<dbReference type="InterPro" id="IPR009057">
    <property type="entry name" value="Homeodomain-like_sf"/>
</dbReference>
<reference evidence="12" key="1">
    <citation type="submission" date="2021-12" db="EMBL/GenBank/DDBJ databases">
        <authorList>
            <person name="Rodrigo-Torres L."/>
            <person name="Arahal R. D."/>
            <person name="Lucena T."/>
        </authorList>
    </citation>
    <scope>NUCLEOTIDE SEQUENCE</scope>
    <source>
        <strain evidence="12">CECT 8419</strain>
    </source>
</reference>
<feature type="transmembrane region" description="Helical" evidence="8">
    <location>
        <begin position="315"/>
        <end position="337"/>
    </location>
</feature>
<dbReference type="InterPro" id="IPR001789">
    <property type="entry name" value="Sig_transdc_resp-reg_receiver"/>
</dbReference>
<feature type="transmembrane region" description="Helical" evidence="8">
    <location>
        <begin position="379"/>
        <end position="396"/>
    </location>
</feature>